<dbReference type="Pfam" id="PF01074">
    <property type="entry name" value="Glyco_hydro_38N"/>
    <property type="match status" value="1"/>
</dbReference>
<keyword evidence="2" id="KW-0326">Glycosidase</keyword>
<dbReference type="InterPro" id="IPR050843">
    <property type="entry name" value="Glycosyl_Hydrlase_38"/>
</dbReference>
<keyword evidence="5" id="KW-1185">Reference proteome</keyword>
<dbReference type="InterPro" id="IPR027291">
    <property type="entry name" value="Glyco_hydro_38_N_sf"/>
</dbReference>
<evidence type="ECO:0000256" key="2">
    <source>
        <dbReference type="ARBA" id="ARBA00023295"/>
    </source>
</evidence>
<keyword evidence="1" id="KW-0378">Hydrolase</keyword>
<evidence type="ECO:0000313" key="4">
    <source>
        <dbReference type="EMBL" id="KAF6161027.1"/>
    </source>
</evidence>
<dbReference type="InterPro" id="IPR037094">
    <property type="entry name" value="Glyco_hydro_38_cen_sf"/>
</dbReference>
<dbReference type="AlphaFoldDB" id="A0A7J7N1N8"/>
<evidence type="ECO:0000313" key="5">
    <source>
        <dbReference type="Proteomes" id="UP000541444"/>
    </source>
</evidence>
<evidence type="ECO:0000259" key="3">
    <source>
        <dbReference type="Pfam" id="PF01074"/>
    </source>
</evidence>
<dbReference type="Proteomes" id="UP000541444">
    <property type="component" value="Unassembled WGS sequence"/>
</dbReference>
<protein>
    <recommendedName>
        <fullName evidence="3">Glycoside hydrolase family 38 N-terminal domain-containing protein</fullName>
    </recommendedName>
</protein>
<organism evidence="4 5">
    <name type="scientific">Kingdonia uniflora</name>
    <dbReference type="NCBI Taxonomy" id="39325"/>
    <lineage>
        <taxon>Eukaryota</taxon>
        <taxon>Viridiplantae</taxon>
        <taxon>Streptophyta</taxon>
        <taxon>Embryophyta</taxon>
        <taxon>Tracheophyta</taxon>
        <taxon>Spermatophyta</taxon>
        <taxon>Magnoliopsida</taxon>
        <taxon>Ranunculales</taxon>
        <taxon>Circaeasteraceae</taxon>
        <taxon>Kingdonia</taxon>
    </lineage>
</organism>
<reference evidence="4 5" key="1">
    <citation type="journal article" date="2020" name="IScience">
        <title>Genome Sequencing of the Endangered Kingdonia uniflora (Circaeasteraceae, Ranunculales) Reveals Potential Mechanisms of Evolutionary Specialization.</title>
        <authorList>
            <person name="Sun Y."/>
            <person name="Deng T."/>
            <person name="Zhang A."/>
            <person name="Moore M.J."/>
            <person name="Landis J.B."/>
            <person name="Lin N."/>
            <person name="Zhang H."/>
            <person name="Zhang X."/>
            <person name="Huang J."/>
            <person name="Zhang X."/>
            <person name="Sun H."/>
            <person name="Wang H."/>
        </authorList>
    </citation>
    <scope>NUCLEOTIDE SEQUENCE [LARGE SCALE GENOMIC DNA]</scope>
    <source>
        <strain evidence="4">TB1705</strain>
        <tissue evidence="4">Leaf</tissue>
    </source>
</reference>
<dbReference type="InterPro" id="IPR011330">
    <property type="entry name" value="Glyco_hydro/deAcase_b/a-brl"/>
</dbReference>
<dbReference type="InterPro" id="IPR000602">
    <property type="entry name" value="Glyco_hydro_38_N"/>
</dbReference>
<evidence type="ECO:0000256" key="1">
    <source>
        <dbReference type="ARBA" id="ARBA00022801"/>
    </source>
</evidence>
<dbReference type="Gene3D" id="3.20.110.10">
    <property type="entry name" value="Glycoside hydrolase 38, N terminal domain"/>
    <property type="match status" value="1"/>
</dbReference>
<name>A0A7J7N1N8_9MAGN</name>
<dbReference type="OrthoDB" id="1921433at2759"/>
<dbReference type="PANTHER" id="PTHR11607">
    <property type="entry name" value="ALPHA-MANNOSIDASE"/>
    <property type="match status" value="1"/>
</dbReference>
<accession>A0A7J7N1N8</accession>
<gene>
    <name evidence="4" type="ORF">GIB67_007668</name>
</gene>
<dbReference type="InterPro" id="IPR028995">
    <property type="entry name" value="Glyco_hydro_57/38_cen_sf"/>
</dbReference>
<dbReference type="PANTHER" id="PTHR11607:SF67">
    <property type="entry name" value="ALPHA-MANNOSIDASE"/>
    <property type="match status" value="1"/>
</dbReference>
<proteinExistence type="predicted"/>
<comment type="caution">
    <text evidence="4">The sequence shown here is derived from an EMBL/GenBank/DDBJ whole genome shotgun (WGS) entry which is preliminary data.</text>
</comment>
<dbReference type="Gene3D" id="1.20.1270.50">
    <property type="entry name" value="Glycoside hydrolase family 38, central domain"/>
    <property type="match status" value="1"/>
</dbReference>
<dbReference type="GO" id="GO:0006013">
    <property type="term" value="P:mannose metabolic process"/>
    <property type="evidence" value="ECO:0007669"/>
    <property type="project" value="InterPro"/>
</dbReference>
<dbReference type="SUPFAM" id="SSF88688">
    <property type="entry name" value="Families 57/38 glycoside transferase middle domain"/>
    <property type="match status" value="1"/>
</dbReference>
<dbReference type="GO" id="GO:0004559">
    <property type="term" value="F:alpha-mannosidase activity"/>
    <property type="evidence" value="ECO:0007669"/>
    <property type="project" value="InterPro"/>
</dbReference>
<dbReference type="EMBL" id="JACGCM010001144">
    <property type="protein sequence ID" value="KAF6161027.1"/>
    <property type="molecule type" value="Genomic_DNA"/>
</dbReference>
<feature type="domain" description="Glycoside hydrolase family 38 N-terminal" evidence="3">
    <location>
        <begin position="11"/>
        <end position="105"/>
    </location>
</feature>
<sequence length="141" mass="15557">MKTTLVRHSSLVGFDYLFFGRIDYQDRAKQKSEKSLKVVWRGSKTFGSSAQIFAGTFPENYEPPSGFYFEVNDASPIVQDNVDLFDYNVQERVNDFAAAAVSQAARQSEYFKGRSSSGPNTDALADALAIAQHHDAVSGTS</sequence>
<dbReference type="SUPFAM" id="SSF88713">
    <property type="entry name" value="Glycoside hydrolase/deacetylase"/>
    <property type="match status" value="1"/>
</dbReference>